<evidence type="ECO:0000313" key="3">
    <source>
        <dbReference type="Proteomes" id="UP000013893"/>
    </source>
</evidence>
<evidence type="ECO:0000259" key="1">
    <source>
        <dbReference type="PROSITE" id="PS50035"/>
    </source>
</evidence>
<gene>
    <name evidence="2" type="ORF">L336_0096</name>
</gene>
<dbReference type="Gene3D" id="3.30.870.10">
    <property type="entry name" value="Endonuclease Chain A"/>
    <property type="match status" value="1"/>
</dbReference>
<keyword evidence="3" id="KW-1185">Reference proteome</keyword>
<reference evidence="2 3" key="1">
    <citation type="journal article" date="2013" name="Nat. Biotechnol.">
        <title>Genome sequences of rare, uncultured bacteria obtained by differential coverage binning of multiple metagenomes.</title>
        <authorList>
            <person name="Albertsen M."/>
            <person name="Hugenholtz P."/>
            <person name="Skarshewski A."/>
            <person name="Nielsen K.L."/>
            <person name="Tyson G.W."/>
            <person name="Nielsen P.H."/>
        </authorList>
    </citation>
    <scope>NUCLEOTIDE SEQUENCE [LARGE SCALE GENOMIC DNA]</scope>
    <source>
        <strain evidence="2">TM71</strain>
    </source>
</reference>
<dbReference type="STRING" id="1332188.L336_0096"/>
<dbReference type="EMBL" id="CP005957">
    <property type="protein sequence ID" value="AGL61807.1"/>
    <property type="molecule type" value="Genomic_DNA"/>
</dbReference>
<dbReference type="PANTHER" id="PTHR21248:SF22">
    <property type="entry name" value="PHOSPHOLIPASE D"/>
    <property type="match status" value="1"/>
</dbReference>
<dbReference type="PROSITE" id="PS50035">
    <property type="entry name" value="PLD"/>
    <property type="match status" value="1"/>
</dbReference>
<feature type="domain" description="PLD phosphodiesterase" evidence="1">
    <location>
        <begin position="116"/>
        <end position="143"/>
    </location>
</feature>
<dbReference type="Proteomes" id="UP000013893">
    <property type="component" value="Chromosome"/>
</dbReference>
<protein>
    <recommendedName>
        <fullName evidence="1">PLD phosphodiesterase domain-containing protein</fullName>
    </recommendedName>
</protein>
<dbReference type="RefSeq" id="WP_015641258.1">
    <property type="nucleotide sequence ID" value="NC_021219.1"/>
</dbReference>
<dbReference type="GO" id="GO:0032049">
    <property type="term" value="P:cardiolipin biosynthetic process"/>
    <property type="evidence" value="ECO:0007669"/>
    <property type="project" value="UniProtKB-ARBA"/>
</dbReference>
<dbReference type="OrthoDB" id="9814092at2"/>
<accession>R4PVN8</accession>
<dbReference type="AlphaFoldDB" id="R4PVN8"/>
<dbReference type="GO" id="GO:0030572">
    <property type="term" value="F:phosphatidyltransferase activity"/>
    <property type="evidence" value="ECO:0007669"/>
    <property type="project" value="UniProtKB-ARBA"/>
</dbReference>
<proteinExistence type="predicted"/>
<dbReference type="KEGG" id="saal:L336_0096"/>
<organism evidence="2 3">
    <name type="scientific">Candidatus Saccharimonas aalborgensis</name>
    <dbReference type="NCBI Taxonomy" id="1332188"/>
    <lineage>
        <taxon>Bacteria</taxon>
        <taxon>Candidatus Saccharimonadota</taxon>
        <taxon>Candidatus Saccharimonadia</taxon>
        <taxon>Candidatus Saccharimonadales</taxon>
        <taxon>Candidatus Saccharimonadaceae</taxon>
        <taxon>Candidatus Saccharimonas</taxon>
    </lineage>
</organism>
<name>R4PVN8_9BACT</name>
<dbReference type="SUPFAM" id="SSF56024">
    <property type="entry name" value="Phospholipase D/nuclease"/>
    <property type="match status" value="1"/>
</dbReference>
<dbReference type="InterPro" id="IPR001736">
    <property type="entry name" value="PLipase_D/transphosphatidylase"/>
</dbReference>
<dbReference type="InterPro" id="IPR025202">
    <property type="entry name" value="PLD-like_dom"/>
</dbReference>
<dbReference type="HOGENOM" id="CLU_846457_0_0_0"/>
<evidence type="ECO:0000313" key="2">
    <source>
        <dbReference type="EMBL" id="AGL61807.1"/>
    </source>
</evidence>
<dbReference type="PANTHER" id="PTHR21248">
    <property type="entry name" value="CARDIOLIPIN SYNTHASE"/>
    <property type="match status" value="1"/>
</dbReference>
<dbReference type="Pfam" id="PF13091">
    <property type="entry name" value="PLDc_2"/>
    <property type="match status" value="1"/>
</dbReference>
<sequence length="336" mass="37565">MPSSHPSHLLTAADYIADVTSSINRAKTRIAVVATTLHADDPLAEALVDALCAAATRGLTVSVCIDAYTYIEPKEFLLKSPRRHPKRAYRALKVERRLKKQGVDFHWLGRTTNFALTGRTHSKWTIVDDCVYSFGGVNLDRASFANTDYMLKMVDAVFADALYSEHLDLIRADRSGRASKSRTLTVSPSMTVLLDGGMPGNSLIYRRACSLAKQANEITLVSQFCPTGKLGRILKRKKATLYFNHWREAEVLNKVLIQVSMLFTRHKTLYQREQYLHAKCIIFTMSNGSKVALSSSHNFVYGGVLLGTREIALETTDRTVIQQLESFITHHVAGRD</sequence>